<feature type="compositionally biased region" description="Basic and acidic residues" evidence="1">
    <location>
        <begin position="376"/>
        <end position="391"/>
    </location>
</feature>
<feature type="compositionally biased region" description="Acidic residues" evidence="1">
    <location>
        <begin position="365"/>
        <end position="375"/>
    </location>
</feature>
<keyword evidence="3" id="KW-1185">Reference proteome</keyword>
<accession>A0ABY8U3M0</accession>
<feature type="compositionally biased region" description="Basic residues" evidence="1">
    <location>
        <begin position="116"/>
        <end position="130"/>
    </location>
</feature>
<evidence type="ECO:0000313" key="3">
    <source>
        <dbReference type="Proteomes" id="UP001244341"/>
    </source>
</evidence>
<dbReference type="EMBL" id="CP126213">
    <property type="protein sequence ID" value="WIA15724.1"/>
    <property type="molecule type" value="Genomic_DNA"/>
</dbReference>
<feature type="region of interest" description="Disordered" evidence="1">
    <location>
        <begin position="1"/>
        <end position="184"/>
    </location>
</feature>
<feature type="compositionally biased region" description="Basic and acidic residues" evidence="1">
    <location>
        <begin position="59"/>
        <end position="79"/>
    </location>
</feature>
<reference evidence="2 3" key="1">
    <citation type="submission" date="2023-05" db="EMBL/GenBank/DDBJ databases">
        <title>A 100% complete, gapless, phased diploid assembly of the Scenedesmus obliquus UTEX 3031 genome.</title>
        <authorList>
            <person name="Biondi T.C."/>
            <person name="Hanschen E.R."/>
            <person name="Kwon T."/>
            <person name="Eng W."/>
            <person name="Kruse C.P.S."/>
            <person name="Koehler S.I."/>
            <person name="Kunde Y."/>
            <person name="Gleasner C.D."/>
            <person name="You Mak K.T."/>
            <person name="Polle J."/>
            <person name="Hovde B.T."/>
            <person name="Starkenburg S.R."/>
        </authorList>
    </citation>
    <scope>NUCLEOTIDE SEQUENCE [LARGE SCALE GENOMIC DNA]</scope>
    <source>
        <strain evidence="2 3">DOE0152z</strain>
    </source>
</reference>
<gene>
    <name evidence="2" type="ORF">OEZ85_002344</name>
</gene>
<feature type="compositionally biased region" description="Low complexity" evidence="1">
    <location>
        <begin position="140"/>
        <end position="161"/>
    </location>
</feature>
<feature type="compositionally biased region" description="Low complexity" evidence="1">
    <location>
        <begin position="37"/>
        <end position="58"/>
    </location>
</feature>
<evidence type="ECO:0000313" key="2">
    <source>
        <dbReference type="EMBL" id="WIA15724.1"/>
    </source>
</evidence>
<protein>
    <submittedName>
        <fullName evidence="2">Uncharacterized protein</fullName>
    </submittedName>
</protein>
<sequence length="603" mass="67036">MQHQQHAGPPPQQRPEAAAAEELPKVPSKSQKKRTLQQAAQRSKQQQQQQQQLRQQAPRGKDEHEAARARKAAAYEESRAIAAAALRKPGAKQKASVDSSRVSEAAPSPEPPKAAPRSKKRTTRTPRSRQRVASDSGTDSGNSYSPGASDSSDSESGPPAARAKRPRRKQPEPGSDSKSYKAPTKFSGRLFTSVPLTLFDKGASPKELVEVATLSGREASLWTRRQDDNGNGIWRLFPQLEGGFCKPDYLTSEAPPHRCGDGSLPKVAASVKDITLNIKMHKVEGTQQYIPMLLNWRLRQSRDAKTGPTPDTKAILEQHSLLMDEMRNRLQIEESVQESDERLISEENAANAKATEPPLQGSVEYQEEEAAEEADSERHTSQQQKQDEGGLRHSPQQTNFKHAVHEGARLLLLEAILGKGQQYDGDPERALNYMCSRDADGARTERLLESFGASAQALGVTPAHLMGEALELLTAHAYIQRRDITIRNYLAEDQSGRQFVSCTVRRCFISAAPTTSPFRMRQQDMIDLSSALAQQAEQDGVDVEEANSLAERLYEYMCRDHAFDVLVWLETDDRKHNHFLVVQCKARTNREVRVKGLLHNLPS</sequence>
<proteinExistence type="predicted"/>
<organism evidence="2 3">
    <name type="scientific">Tetradesmus obliquus</name>
    <name type="common">Green alga</name>
    <name type="synonym">Acutodesmus obliquus</name>
    <dbReference type="NCBI Taxonomy" id="3088"/>
    <lineage>
        <taxon>Eukaryota</taxon>
        <taxon>Viridiplantae</taxon>
        <taxon>Chlorophyta</taxon>
        <taxon>core chlorophytes</taxon>
        <taxon>Chlorophyceae</taxon>
        <taxon>CS clade</taxon>
        <taxon>Sphaeropleales</taxon>
        <taxon>Scenedesmaceae</taxon>
        <taxon>Tetradesmus</taxon>
    </lineage>
</organism>
<feature type="region of interest" description="Disordered" evidence="1">
    <location>
        <begin position="348"/>
        <end position="395"/>
    </location>
</feature>
<evidence type="ECO:0000256" key="1">
    <source>
        <dbReference type="SAM" id="MobiDB-lite"/>
    </source>
</evidence>
<name>A0ABY8U3M0_TETOB</name>
<dbReference type="Proteomes" id="UP001244341">
    <property type="component" value="Chromosome 6b"/>
</dbReference>